<dbReference type="InterPro" id="IPR001818">
    <property type="entry name" value="Pept_M10_metallopeptidase"/>
</dbReference>
<feature type="chain" id="PRO_5043971298" evidence="6">
    <location>
        <begin position="18"/>
        <end position="277"/>
    </location>
</feature>
<dbReference type="RefSeq" id="WP_321389985.1">
    <property type="nucleotide sequence ID" value="NZ_CP139487.1"/>
</dbReference>
<dbReference type="GO" id="GO:0031012">
    <property type="term" value="C:extracellular matrix"/>
    <property type="evidence" value="ECO:0007669"/>
    <property type="project" value="InterPro"/>
</dbReference>
<evidence type="ECO:0000256" key="5">
    <source>
        <dbReference type="SAM" id="MobiDB-lite"/>
    </source>
</evidence>
<evidence type="ECO:0000313" key="8">
    <source>
        <dbReference type="EMBL" id="WPU63381.1"/>
    </source>
</evidence>
<evidence type="ECO:0000313" key="9">
    <source>
        <dbReference type="Proteomes" id="UP001324634"/>
    </source>
</evidence>
<dbReference type="GO" id="GO:0006508">
    <property type="term" value="P:proteolysis"/>
    <property type="evidence" value="ECO:0007669"/>
    <property type="project" value="UniProtKB-KW"/>
</dbReference>
<dbReference type="Pfam" id="PF00413">
    <property type="entry name" value="Peptidase_M10"/>
    <property type="match status" value="1"/>
</dbReference>
<evidence type="ECO:0000259" key="7">
    <source>
        <dbReference type="Pfam" id="PF00413"/>
    </source>
</evidence>
<name>A0AAX4HJH0_9BACT</name>
<sequence length="277" mass="30808">MKTLLFVPILFSLVACNATKTEEITSGGVVTSKTPHVWGSQSFPKTVYVSEDFDTAEVENINDMADKWDVASEGKKSFFLVQSTPVAEKSDTVASSDGFKDSIFGIYKVVKWPTDLPSALAVTQMFGTLYNSGASDEYFSIQHADILVNYRYTFYSGDSGYGYDLKTVILHEMGHFIGLNHQNVTYSQRYSTVMYPSVSSGDKKRDPTPLDQVTLASHYNYTLSSSSGSSQMVTPRKEYKPRDAGTEVKMQIELYPDGECVHRMNGKVVNRHPASLK</sequence>
<dbReference type="Gene3D" id="3.40.390.10">
    <property type="entry name" value="Collagenase (Catalytic Domain)"/>
    <property type="match status" value="1"/>
</dbReference>
<organism evidence="8 9">
    <name type="scientific">Peredibacter starrii</name>
    <dbReference type="NCBI Taxonomy" id="28202"/>
    <lineage>
        <taxon>Bacteria</taxon>
        <taxon>Pseudomonadati</taxon>
        <taxon>Bdellovibrionota</taxon>
        <taxon>Bacteriovoracia</taxon>
        <taxon>Bacteriovoracales</taxon>
        <taxon>Bacteriovoracaceae</taxon>
        <taxon>Peredibacter</taxon>
    </lineage>
</organism>
<feature type="compositionally biased region" description="Basic and acidic residues" evidence="5">
    <location>
        <begin position="235"/>
        <end position="244"/>
    </location>
</feature>
<evidence type="ECO:0000256" key="4">
    <source>
        <dbReference type="ARBA" id="ARBA00022833"/>
    </source>
</evidence>
<feature type="domain" description="Peptidase M10 metallopeptidase" evidence="7">
    <location>
        <begin position="145"/>
        <end position="204"/>
    </location>
</feature>
<feature type="signal peptide" evidence="6">
    <location>
        <begin position="1"/>
        <end position="17"/>
    </location>
</feature>
<dbReference type="SUPFAM" id="SSF55486">
    <property type="entry name" value="Metalloproteases ('zincins'), catalytic domain"/>
    <property type="match status" value="1"/>
</dbReference>
<dbReference type="EMBL" id="CP139487">
    <property type="protein sequence ID" value="WPU63381.1"/>
    <property type="molecule type" value="Genomic_DNA"/>
</dbReference>
<gene>
    <name evidence="8" type="ORF">SOO65_11855</name>
</gene>
<keyword evidence="2" id="KW-0479">Metal-binding</keyword>
<keyword evidence="9" id="KW-1185">Reference proteome</keyword>
<keyword evidence="1" id="KW-0645">Protease</keyword>
<keyword evidence="8" id="KW-0482">Metalloprotease</keyword>
<reference evidence="8 9" key="1">
    <citation type="submission" date="2023-11" db="EMBL/GenBank/DDBJ databases">
        <title>Peredibacter starrii A3.12.</title>
        <authorList>
            <person name="Mitchell R.J."/>
        </authorList>
    </citation>
    <scope>NUCLEOTIDE SEQUENCE [LARGE SCALE GENOMIC DNA]</scope>
    <source>
        <strain evidence="8 9">A3.12</strain>
    </source>
</reference>
<proteinExistence type="predicted"/>
<accession>A0AAX4HJH0</accession>
<dbReference type="EC" id="3.4.24.-" evidence="8"/>
<evidence type="ECO:0000256" key="3">
    <source>
        <dbReference type="ARBA" id="ARBA00022801"/>
    </source>
</evidence>
<dbReference type="Proteomes" id="UP001324634">
    <property type="component" value="Chromosome"/>
</dbReference>
<dbReference type="GO" id="GO:0004222">
    <property type="term" value="F:metalloendopeptidase activity"/>
    <property type="evidence" value="ECO:0007669"/>
    <property type="project" value="InterPro"/>
</dbReference>
<dbReference type="AlphaFoldDB" id="A0AAX4HJH0"/>
<feature type="region of interest" description="Disordered" evidence="5">
    <location>
        <begin position="224"/>
        <end position="244"/>
    </location>
</feature>
<evidence type="ECO:0000256" key="1">
    <source>
        <dbReference type="ARBA" id="ARBA00022670"/>
    </source>
</evidence>
<dbReference type="InterPro" id="IPR024079">
    <property type="entry name" value="MetalloPept_cat_dom_sf"/>
</dbReference>
<keyword evidence="6" id="KW-0732">Signal</keyword>
<dbReference type="PROSITE" id="PS51257">
    <property type="entry name" value="PROKAR_LIPOPROTEIN"/>
    <property type="match status" value="1"/>
</dbReference>
<keyword evidence="3 8" id="KW-0378">Hydrolase</keyword>
<evidence type="ECO:0000256" key="6">
    <source>
        <dbReference type="SAM" id="SignalP"/>
    </source>
</evidence>
<dbReference type="KEGG" id="psti:SOO65_11855"/>
<dbReference type="GO" id="GO:0008270">
    <property type="term" value="F:zinc ion binding"/>
    <property type="evidence" value="ECO:0007669"/>
    <property type="project" value="InterPro"/>
</dbReference>
<evidence type="ECO:0000256" key="2">
    <source>
        <dbReference type="ARBA" id="ARBA00022723"/>
    </source>
</evidence>
<keyword evidence="4" id="KW-0862">Zinc</keyword>
<protein>
    <submittedName>
        <fullName evidence="8">Matrixin family metalloprotease</fullName>
        <ecNumber evidence="8">3.4.24.-</ecNumber>
    </submittedName>
</protein>